<gene>
    <name evidence="2" type="ORF">WICPIJ_007985</name>
</gene>
<evidence type="ECO:0000313" key="3">
    <source>
        <dbReference type="Proteomes" id="UP000774326"/>
    </source>
</evidence>
<evidence type="ECO:0000313" key="2">
    <source>
        <dbReference type="EMBL" id="KAH3681071.1"/>
    </source>
</evidence>
<proteinExistence type="predicted"/>
<dbReference type="EMBL" id="JAEUBG010004611">
    <property type="protein sequence ID" value="KAH3681071.1"/>
    <property type="molecule type" value="Genomic_DNA"/>
</dbReference>
<reference evidence="2" key="1">
    <citation type="journal article" date="2021" name="Open Biol.">
        <title>Shared evolutionary footprints suggest mitochondrial oxidative damage underlies multiple complex I losses in fungi.</title>
        <authorList>
            <person name="Schikora-Tamarit M.A."/>
            <person name="Marcet-Houben M."/>
            <person name="Nosek J."/>
            <person name="Gabaldon T."/>
        </authorList>
    </citation>
    <scope>NUCLEOTIDE SEQUENCE</scope>
    <source>
        <strain evidence="2">CBS2887</strain>
    </source>
</reference>
<comment type="caution">
    <text evidence="2">The sequence shown here is derived from an EMBL/GenBank/DDBJ whole genome shotgun (WGS) entry which is preliminary data.</text>
</comment>
<organism evidence="2 3">
    <name type="scientific">Wickerhamomyces pijperi</name>
    <name type="common">Yeast</name>
    <name type="synonym">Pichia pijperi</name>
    <dbReference type="NCBI Taxonomy" id="599730"/>
    <lineage>
        <taxon>Eukaryota</taxon>
        <taxon>Fungi</taxon>
        <taxon>Dikarya</taxon>
        <taxon>Ascomycota</taxon>
        <taxon>Saccharomycotina</taxon>
        <taxon>Saccharomycetes</taxon>
        <taxon>Phaffomycetales</taxon>
        <taxon>Wickerhamomycetaceae</taxon>
        <taxon>Wickerhamomyces</taxon>
    </lineage>
</organism>
<feature type="compositionally biased region" description="Pro residues" evidence="1">
    <location>
        <begin position="8"/>
        <end position="18"/>
    </location>
</feature>
<dbReference type="Proteomes" id="UP000774326">
    <property type="component" value="Unassembled WGS sequence"/>
</dbReference>
<feature type="region of interest" description="Disordered" evidence="1">
    <location>
        <begin position="1"/>
        <end position="27"/>
    </location>
</feature>
<name>A0A9P8PZ92_WICPI</name>
<protein>
    <submittedName>
        <fullName evidence="2">Uncharacterized protein</fullName>
    </submittedName>
</protein>
<dbReference type="AlphaFoldDB" id="A0A9P8PZ92"/>
<sequence length="70" mass="7979">MSTIDELPMPPPPAPAALPPSYDDSEQSYRNNFYNTVQTVIADDLNDNVEEPEHFLYEQQLDKHLTISQS</sequence>
<keyword evidence="3" id="KW-1185">Reference proteome</keyword>
<evidence type="ECO:0000256" key="1">
    <source>
        <dbReference type="SAM" id="MobiDB-lite"/>
    </source>
</evidence>
<accession>A0A9P8PZ92</accession>
<reference evidence="2" key="2">
    <citation type="submission" date="2021-01" db="EMBL/GenBank/DDBJ databases">
        <authorList>
            <person name="Schikora-Tamarit M.A."/>
        </authorList>
    </citation>
    <scope>NUCLEOTIDE SEQUENCE</scope>
    <source>
        <strain evidence="2">CBS2887</strain>
    </source>
</reference>